<dbReference type="GO" id="GO:0016747">
    <property type="term" value="F:acyltransferase activity, transferring groups other than amino-acyl groups"/>
    <property type="evidence" value="ECO:0007669"/>
    <property type="project" value="InterPro"/>
</dbReference>
<sequence length="317" mass="33878">MVGQRVVVRRVVAGETGPSGGPAQTDVLGTCESWTDTSLAVRREDGELVEIALADVVAGKPVPPRPSVHHRLPAEEADRLAAPGWSPLEQERLGGWLLRASAGFSSRGCSVLALGDPGVPLDEAVTRVEQWYAARSLPARAHVLPGSPAAGALEAAGWSAYETTLLMLASLARVVRRLDAPRVEVVETDVVDAAWLATDERSRSFGEAARAVLEAGEVTFATVRDGTGAVVARGRGTVHGDWCGVSGLWTREDHRGRGLSRAVVGALLERGAERGATTTYLQVVAANTGAQRLYERLGWSEHHRYDYLEAPRRRASD</sequence>
<feature type="domain" description="N-acetyltransferase" evidence="3">
    <location>
        <begin position="181"/>
        <end position="313"/>
    </location>
</feature>
<evidence type="ECO:0000256" key="2">
    <source>
        <dbReference type="ARBA" id="ARBA00023315"/>
    </source>
</evidence>
<dbReference type="STRING" id="642780.SAMN04488570_1964"/>
<keyword evidence="1 4" id="KW-0808">Transferase</keyword>
<dbReference type="Pfam" id="PF24553">
    <property type="entry name" value="Rv0428c_C"/>
    <property type="match status" value="1"/>
</dbReference>
<dbReference type="EMBL" id="LT629757">
    <property type="protein sequence ID" value="SDS47703.1"/>
    <property type="molecule type" value="Genomic_DNA"/>
</dbReference>
<dbReference type="PROSITE" id="PS51186">
    <property type="entry name" value="GNAT"/>
    <property type="match status" value="1"/>
</dbReference>
<protein>
    <submittedName>
        <fullName evidence="4">Predicted acetyltransferase, GNAT family</fullName>
    </submittedName>
</protein>
<reference evidence="5" key="1">
    <citation type="submission" date="2016-10" db="EMBL/GenBank/DDBJ databases">
        <authorList>
            <person name="Varghese N."/>
            <person name="Submissions S."/>
        </authorList>
    </citation>
    <scope>NUCLEOTIDE SEQUENCE [LARGE SCALE GENOMIC DNA]</scope>
    <source>
        <strain evidence="5">DSM 22127</strain>
    </source>
</reference>
<evidence type="ECO:0000256" key="1">
    <source>
        <dbReference type="ARBA" id="ARBA00022679"/>
    </source>
</evidence>
<evidence type="ECO:0000259" key="3">
    <source>
        <dbReference type="PROSITE" id="PS51186"/>
    </source>
</evidence>
<keyword evidence="5" id="KW-1185">Reference proteome</keyword>
<gene>
    <name evidence="4" type="ORF">SAMN04488570_1964</name>
</gene>
<evidence type="ECO:0000313" key="4">
    <source>
        <dbReference type="EMBL" id="SDS47703.1"/>
    </source>
</evidence>
<dbReference type="PANTHER" id="PTHR43420">
    <property type="entry name" value="ACETYLTRANSFERASE"/>
    <property type="match status" value="1"/>
</dbReference>
<dbReference type="InterPro" id="IPR056934">
    <property type="entry name" value="SH3_Rv0428c"/>
</dbReference>
<dbReference type="Proteomes" id="UP000198859">
    <property type="component" value="Chromosome I"/>
</dbReference>
<dbReference type="InterPro" id="IPR050680">
    <property type="entry name" value="YpeA/RimI_acetyltransf"/>
</dbReference>
<keyword evidence="2" id="KW-0012">Acyltransferase</keyword>
<dbReference type="CDD" id="cd04301">
    <property type="entry name" value="NAT_SF"/>
    <property type="match status" value="1"/>
</dbReference>
<dbReference type="SUPFAM" id="SSF55729">
    <property type="entry name" value="Acyl-CoA N-acyltransferases (Nat)"/>
    <property type="match status" value="1"/>
</dbReference>
<dbReference type="Pfam" id="PF24551">
    <property type="entry name" value="SH3_Rv0428c"/>
    <property type="match status" value="1"/>
</dbReference>
<dbReference type="InterPro" id="IPR056935">
    <property type="entry name" value="Rv0428c-like_C"/>
</dbReference>
<dbReference type="AlphaFoldDB" id="A0A1H1SIJ2"/>
<evidence type="ECO:0000313" key="5">
    <source>
        <dbReference type="Proteomes" id="UP000198859"/>
    </source>
</evidence>
<proteinExistence type="predicted"/>
<dbReference type="InterPro" id="IPR000182">
    <property type="entry name" value="GNAT_dom"/>
</dbReference>
<dbReference type="Gene3D" id="3.40.630.30">
    <property type="match status" value="1"/>
</dbReference>
<dbReference type="InterPro" id="IPR016181">
    <property type="entry name" value="Acyl_CoA_acyltransferase"/>
</dbReference>
<organism evidence="4 5">
    <name type="scientific">Nocardioides scoriae</name>
    <dbReference type="NCBI Taxonomy" id="642780"/>
    <lineage>
        <taxon>Bacteria</taxon>
        <taxon>Bacillati</taxon>
        <taxon>Actinomycetota</taxon>
        <taxon>Actinomycetes</taxon>
        <taxon>Propionibacteriales</taxon>
        <taxon>Nocardioidaceae</taxon>
        <taxon>Nocardioides</taxon>
    </lineage>
</organism>
<dbReference type="PANTHER" id="PTHR43420:SF12">
    <property type="entry name" value="N-ACETYLTRANSFERASE DOMAIN-CONTAINING PROTEIN"/>
    <property type="match status" value="1"/>
</dbReference>
<name>A0A1H1SIJ2_9ACTN</name>
<accession>A0A1H1SIJ2</accession>